<dbReference type="RefSeq" id="WP_007891079.1">
    <property type="nucleotide sequence ID" value="NZ_JACAWY010000001.1"/>
</dbReference>
<evidence type="ECO:0000313" key="2">
    <source>
        <dbReference type="Proteomes" id="UP001362100"/>
    </source>
</evidence>
<evidence type="ECO:0000313" key="1">
    <source>
        <dbReference type="EMBL" id="MEJ5047050.1"/>
    </source>
</evidence>
<name>A0ABU8PWL3_9GAMM</name>
<dbReference type="EMBL" id="JBBGZW010000001">
    <property type="protein sequence ID" value="MEJ5047050.1"/>
    <property type="molecule type" value="Genomic_DNA"/>
</dbReference>
<protein>
    <recommendedName>
        <fullName evidence="3">Fumarase D</fullName>
    </recommendedName>
</protein>
<accession>A0ABU8PWL3</accession>
<sequence>MRDESRPTSDLYALIGIAVAEFIREERVFKAHDISLSLHVMKLGTNDEEFRHLCDAAMRLLADLMH</sequence>
<reference evidence="1 2" key="1">
    <citation type="submission" date="2023-12" db="EMBL/GenBank/DDBJ databases">
        <title>Gut-associated functions are favored during microbiome assembly across C. elegans life.</title>
        <authorList>
            <person name="Zimmermann J."/>
        </authorList>
    </citation>
    <scope>NUCLEOTIDE SEQUENCE [LARGE SCALE GENOMIC DNA]</scope>
    <source>
        <strain evidence="1 2">BIGb0393</strain>
    </source>
</reference>
<organism evidence="1 2">
    <name type="scientific">Pantoea nemavictus</name>
    <dbReference type="NCBI Taxonomy" id="2726955"/>
    <lineage>
        <taxon>Bacteria</taxon>
        <taxon>Pseudomonadati</taxon>
        <taxon>Pseudomonadota</taxon>
        <taxon>Gammaproteobacteria</taxon>
        <taxon>Enterobacterales</taxon>
        <taxon>Erwiniaceae</taxon>
        <taxon>Pantoea</taxon>
    </lineage>
</organism>
<keyword evidence="2" id="KW-1185">Reference proteome</keyword>
<gene>
    <name evidence="1" type="ORF">WH298_17870</name>
</gene>
<evidence type="ECO:0008006" key="3">
    <source>
        <dbReference type="Google" id="ProtNLM"/>
    </source>
</evidence>
<dbReference type="Proteomes" id="UP001362100">
    <property type="component" value="Unassembled WGS sequence"/>
</dbReference>
<comment type="caution">
    <text evidence="1">The sequence shown here is derived from an EMBL/GenBank/DDBJ whole genome shotgun (WGS) entry which is preliminary data.</text>
</comment>
<proteinExistence type="predicted"/>